<sequence length="455" mass="50911">MIIVNDKKDLSDAEPDPQAASGSNSQDLPPPFEAAQPSAYSNLDSNVYAPPGGEDPPPEFVPYDAEYFRTDDGNVVSHDPHLNEDGEALYRFLLSQAQTPPQLFLRVHGEHQEHRTTSVPRTDSQGRTHFHTETETVTTIDFNFTIDLSRHVPAAPIHWSVPDEEPAFRGEMYQEVDTVTLHPTSHPTDIETGGVGGRKRVKATRKERKTANAWQHEQRARGLPPWIGPGAGWAPRAAQAVLDSNQMSVYKSSKTVREWADEYCASPKILKEFTYTKVIHGWNFDALEAAVVAAVKSTYYRGTLTVKFETHGDQVHVRADHSLARALSNKWIKFLLIITLIYPFIWLFRRFNPSGGGKWEVCGAAYALMSWQPVQPEDEVSGPPPPFSEEEPVWASQGTGRTRRMKLVGTREGEWFQKWETTIKRAVSGRCQSDVPLAEPDAPTPAALVLDGYRT</sequence>
<feature type="region of interest" description="Disordered" evidence="1">
    <location>
        <begin position="434"/>
        <end position="455"/>
    </location>
</feature>
<evidence type="ECO:0000256" key="1">
    <source>
        <dbReference type="SAM" id="MobiDB-lite"/>
    </source>
</evidence>
<accession>A0A9P3G0W2</accession>
<keyword evidence="2" id="KW-1133">Transmembrane helix</keyword>
<dbReference type="OrthoDB" id="203796at2759"/>
<proteinExistence type="predicted"/>
<feature type="compositionally biased region" description="Basic and acidic residues" evidence="1">
    <location>
        <begin position="1"/>
        <end position="11"/>
    </location>
</feature>
<dbReference type="PANTHER" id="PTHR37848:SF1">
    <property type="entry name" value="SUN DOMAIN-CONTAINING PROTEIN"/>
    <property type="match status" value="1"/>
</dbReference>
<keyword evidence="4" id="KW-1185">Reference proteome</keyword>
<feature type="region of interest" description="Disordered" evidence="1">
    <location>
        <begin position="182"/>
        <end position="218"/>
    </location>
</feature>
<feature type="compositionally biased region" description="Basic residues" evidence="1">
    <location>
        <begin position="197"/>
        <end position="208"/>
    </location>
</feature>
<dbReference type="EMBL" id="BPQB01000003">
    <property type="protein sequence ID" value="GJE86161.1"/>
    <property type="molecule type" value="Genomic_DNA"/>
</dbReference>
<feature type="region of interest" description="Disordered" evidence="1">
    <location>
        <begin position="1"/>
        <end position="60"/>
    </location>
</feature>
<organism evidence="3 4">
    <name type="scientific">Phanerochaete sordida</name>
    <dbReference type="NCBI Taxonomy" id="48140"/>
    <lineage>
        <taxon>Eukaryota</taxon>
        <taxon>Fungi</taxon>
        <taxon>Dikarya</taxon>
        <taxon>Basidiomycota</taxon>
        <taxon>Agaricomycotina</taxon>
        <taxon>Agaricomycetes</taxon>
        <taxon>Polyporales</taxon>
        <taxon>Phanerochaetaceae</taxon>
        <taxon>Phanerochaete</taxon>
    </lineage>
</organism>
<keyword evidence="2" id="KW-0812">Transmembrane</keyword>
<feature type="transmembrane region" description="Helical" evidence="2">
    <location>
        <begin position="331"/>
        <end position="348"/>
    </location>
</feature>
<protein>
    <submittedName>
        <fullName evidence="3">Uncharacterized protein</fullName>
    </submittedName>
</protein>
<comment type="caution">
    <text evidence="3">The sequence shown here is derived from an EMBL/GenBank/DDBJ whole genome shotgun (WGS) entry which is preliminary data.</text>
</comment>
<evidence type="ECO:0000313" key="3">
    <source>
        <dbReference type="EMBL" id="GJE86161.1"/>
    </source>
</evidence>
<dbReference type="PANTHER" id="PTHR37848">
    <property type="entry name" value="EXPRESSED PROTEIN"/>
    <property type="match status" value="1"/>
</dbReference>
<evidence type="ECO:0000313" key="4">
    <source>
        <dbReference type="Proteomes" id="UP000703269"/>
    </source>
</evidence>
<reference evidence="3 4" key="1">
    <citation type="submission" date="2021-08" db="EMBL/GenBank/DDBJ databases">
        <title>Draft Genome Sequence of Phanerochaete sordida strain YK-624.</title>
        <authorList>
            <person name="Mori T."/>
            <person name="Dohra H."/>
            <person name="Suzuki T."/>
            <person name="Kawagishi H."/>
            <person name="Hirai H."/>
        </authorList>
    </citation>
    <scope>NUCLEOTIDE SEQUENCE [LARGE SCALE GENOMIC DNA]</scope>
    <source>
        <strain evidence="3 4">YK-624</strain>
    </source>
</reference>
<dbReference type="AlphaFoldDB" id="A0A9P3G0W2"/>
<gene>
    <name evidence="3" type="ORF">PsYK624_022410</name>
</gene>
<evidence type="ECO:0000256" key="2">
    <source>
        <dbReference type="SAM" id="Phobius"/>
    </source>
</evidence>
<dbReference type="Proteomes" id="UP000703269">
    <property type="component" value="Unassembled WGS sequence"/>
</dbReference>
<name>A0A9P3G0W2_9APHY</name>
<keyword evidence="2" id="KW-0472">Membrane</keyword>